<dbReference type="RefSeq" id="WP_182584974.1">
    <property type="nucleotide sequence ID" value="NZ_JABVCQ010000054.1"/>
</dbReference>
<protein>
    <submittedName>
        <fullName evidence="1">DUF4160 domain-containing protein</fullName>
    </submittedName>
</protein>
<dbReference type="AlphaFoldDB" id="A0A839HQP8"/>
<dbReference type="Proteomes" id="UP000548632">
    <property type="component" value="Unassembled WGS sequence"/>
</dbReference>
<organism evidence="1 2">
    <name type="scientific">Thiospirillum jenense</name>
    <dbReference type="NCBI Taxonomy" id="1653858"/>
    <lineage>
        <taxon>Bacteria</taxon>
        <taxon>Pseudomonadati</taxon>
        <taxon>Pseudomonadota</taxon>
        <taxon>Gammaproteobacteria</taxon>
        <taxon>Chromatiales</taxon>
        <taxon>Chromatiaceae</taxon>
        <taxon>Thiospirillum</taxon>
    </lineage>
</organism>
<accession>A0A839HQP8</accession>
<dbReference type="InterPro" id="IPR025427">
    <property type="entry name" value="DUF4160"/>
</dbReference>
<reference evidence="1 2" key="1">
    <citation type="journal article" date="2020" name="Arch. Microbiol.">
        <title>The genome sequence of the giant phototrophic gammaproteobacterium Thiospirillum jenense gives insight into its physiological properties and phylogenetic relationships.</title>
        <authorList>
            <person name="Imhoff J.F."/>
            <person name="Meyer T.E."/>
            <person name="Kyndt J.A."/>
        </authorList>
    </citation>
    <scope>NUCLEOTIDE SEQUENCE [LARGE SCALE GENOMIC DNA]</scope>
    <source>
        <strain evidence="1 2">DSM 216</strain>
    </source>
</reference>
<comment type="caution">
    <text evidence="1">The sequence shown here is derived from an EMBL/GenBank/DDBJ whole genome shotgun (WGS) entry which is preliminary data.</text>
</comment>
<dbReference type="EMBL" id="JABVCQ010000054">
    <property type="protein sequence ID" value="MBB1127352.1"/>
    <property type="molecule type" value="Genomic_DNA"/>
</dbReference>
<gene>
    <name evidence="1" type="ORF">HUK38_14155</name>
</gene>
<dbReference type="Pfam" id="PF13711">
    <property type="entry name" value="DUF4160"/>
    <property type="match status" value="1"/>
</dbReference>
<evidence type="ECO:0000313" key="1">
    <source>
        <dbReference type="EMBL" id="MBB1127352.1"/>
    </source>
</evidence>
<proteinExistence type="predicted"/>
<evidence type="ECO:0000313" key="2">
    <source>
        <dbReference type="Proteomes" id="UP000548632"/>
    </source>
</evidence>
<name>A0A839HQP8_9GAMM</name>
<keyword evidence="2" id="KW-1185">Reference proteome</keyword>
<sequence>MPVVLRLEGFKFFFYANEGDPREPAHIHVRRTGAEAKFWLEPQVQLVRNDGFNAPTLRKIAALVDIHQTQLRRDWYEYFTSIRPSG</sequence>